<dbReference type="EMBL" id="PNYC01000021">
    <property type="protein sequence ID" value="PMS32639.1"/>
    <property type="molecule type" value="Genomic_DNA"/>
</dbReference>
<dbReference type="STRING" id="863227.GCA_000373005_03278"/>
<gene>
    <name evidence="2" type="ORF">C0Z20_26075</name>
</gene>
<evidence type="ECO:0000313" key="3">
    <source>
        <dbReference type="Proteomes" id="UP000235777"/>
    </source>
</evidence>
<organism evidence="2 3">
    <name type="scientific">Trinickia symbiotica</name>
    <dbReference type="NCBI Taxonomy" id="863227"/>
    <lineage>
        <taxon>Bacteria</taxon>
        <taxon>Pseudomonadati</taxon>
        <taxon>Pseudomonadota</taxon>
        <taxon>Betaproteobacteria</taxon>
        <taxon>Burkholderiales</taxon>
        <taxon>Burkholderiaceae</taxon>
        <taxon>Trinickia</taxon>
    </lineage>
</organism>
<reference evidence="2 3" key="1">
    <citation type="submission" date="2018-01" db="EMBL/GenBank/DDBJ databases">
        <title>Whole genome analyses suggest that Burkholderia sensu lato contains two further novel genera in the rhizoxinica-symbiotica group Mycetohabitans gen. nov., and Trinickia gen. nov.: implications for the evolution of diazotrophy and nodulation in the Burkholderiaceae.</title>
        <authorList>
            <person name="Estrada-de los Santos P."/>
            <person name="Palmer M."/>
            <person name="Chavez-Ramirez B."/>
            <person name="Beukes C."/>
            <person name="Steenkamp E.T."/>
            <person name="Hirsch A.M."/>
            <person name="Manyaka P."/>
            <person name="Maluk M."/>
            <person name="Lafos M."/>
            <person name="Crook M."/>
            <person name="Gross E."/>
            <person name="Simon M.F."/>
            <person name="Bueno dos Reis Junior F."/>
            <person name="Poole P.S."/>
            <person name="Venter S.N."/>
            <person name="James E.K."/>
        </authorList>
    </citation>
    <scope>NUCLEOTIDE SEQUENCE [LARGE SCALE GENOMIC DNA]</scope>
    <source>
        <strain evidence="2 3">JPY 581</strain>
    </source>
</reference>
<dbReference type="Gene3D" id="2.40.160.20">
    <property type="match status" value="1"/>
</dbReference>
<dbReference type="PANTHER" id="PTHR37315">
    <property type="entry name" value="UPF0311 PROTEIN BLR7842"/>
    <property type="match status" value="1"/>
</dbReference>
<proteinExistence type="inferred from homology"/>
<dbReference type="InterPro" id="IPR020915">
    <property type="entry name" value="UPF0311"/>
</dbReference>
<dbReference type="PANTHER" id="PTHR37315:SF1">
    <property type="entry name" value="UPF0311 PROTEIN BLR7842"/>
    <property type="match status" value="1"/>
</dbReference>
<evidence type="ECO:0000313" key="2">
    <source>
        <dbReference type="EMBL" id="PMS32639.1"/>
    </source>
</evidence>
<dbReference type="Pfam" id="PF11578">
    <property type="entry name" value="DUF3237"/>
    <property type="match status" value="1"/>
</dbReference>
<dbReference type="HAMAP" id="MF_00775">
    <property type="entry name" value="UPF0311"/>
    <property type="match status" value="1"/>
</dbReference>
<keyword evidence="3" id="KW-1185">Reference proteome</keyword>
<dbReference type="AlphaFoldDB" id="A0A2N7WT71"/>
<accession>A0A2N7WT71</accession>
<evidence type="ECO:0000256" key="1">
    <source>
        <dbReference type="HAMAP-Rule" id="MF_00775"/>
    </source>
</evidence>
<comment type="similarity">
    <text evidence="1">Belongs to the UPF0311 family.</text>
</comment>
<name>A0A2N7WT71_9BURK</name>
<protein>
    <recommendedName>
        <fullName evidence="1">UPF0311 protein C0Z20_26075</fullName>
    </recommendedName>
</protein>
<dbReference type="Proteomes" id="UP000235777">
    <property type="component" value="Unassembled WGS sequence"/>
</dbReference>
<sequence length="205" mass="22161">MFTEPLLHPLRFCSNLCATLRTVALTLFDAPNETRAPTQTTNTADPIQGESSMTDICTKFLFRLTLQVGAHHVVGATPFGNRRVAPIAGGTFEGPELAGTVLPGGTDWITEDAAGAWFRINVQVPLRTHDGELLTMAYQGFRSGPPEVLAKVSRGEPVDADSYYYRVSGSFETASARLARLNTLVAVAKGWRTSVGPGYDVFEVL</sequence>
<comment type="caution">
    <text evidence="2">The sequence shown here is derived from an EMBL/GenBank/DDBJ whole genome shotgun (WGS) entry which is preliminary data.</text>
</comment>